<comment type="similarity">
    <text evidence="2">Belongs to the 6-phosphogluconate dehydrogenase family.</text>
</comment>
<evidence type="ECO:0000256" key="6">
    <source>
        <dbReference type="ARBA" id="ARBA00023126"/>
    </source>
</evidence>
<reference evidence="9 11" key="2">
    <citation type="journal article" date="2018" name="Plant J.">
        <title>The Physcomitrella patens chromosome-scale assembly reveals moss genome structure and evolution.</title>
        <authorList>
            <person name="Lang D."/>
            <person name="Ullrich K.K."/>
            <person name="Murat F."/>
            <person name="Fuchs J."/>
            <person name="Jenkins J."/>
            <person name="Haas F.B."/>
            <person name="Piednoel M."/>
            <person name="Gundlach H."/>
            <person name="Van Bel M."/>
            <person name="Meyberg R."/>
            <person name="Vives C."/>
            <person name="Morata J."/>
            <person name="Symeonidi A."/>
            <person name="Hiss M."/>
            <person name="Muchero W."/>
            <person name="Kamisugi Y."/>
            <person name="Saleh O."/>
            <person name="Blanc G."/>
            <person name="Decker E.L."/>
            <person name="van Gessel N."/>
            <person name="Grimwood J."/>
            <person name="Hayes R.D."/>
            <person name="Graham S.W."/>
            <person name="Gunter L.E."/>
            <person name="McDaniel S.F."/>
            <person name="Hoernstein S.N.W."/>
            <person name="Larsson A."/>
            <person name="Li F.W."/>
            <person name="Perroud P.F."/>
            <person name="Phillips J."/>
            <person name="Ranjan P."/>
            <person name="Rokshar D.S."/>
            <person name="Rothfels C.J."/>
            <person name="Schneider L."/>
            <person name="Shu S."/>
            <person name="Stevenson D.W."/>
            <person name="Thummler F."/>
            <person name="Tillich M."/>
            <person name="Villarreal Aguilar J.C."/>
            <person name="Widiez T."/>
            <person name="Wong G.K."/>
            <person name="Wymore A."/>
            <person name="Zhang Y."/>
            <person name="Zimmer A.D."/>
            <person name="Quatrano R.S."/>
            <person name="Mayer K.F.X."/>
            <person name="Goodstein D."/>
            <person name="Casacuberta J.M."/>
            <person name="Vandepoele K."/>
            <person name="Reski R."/>
            <person name="Cuming A.C."/>
            <person name="Tuskan G.A."/>
            <person name="Maumus F."/>
            <person name="Salse J."/>
            <person name="Schmutz J."/>
            <person name="Rensing S.A."/>
        </authorList>
    </citation>
    <scope>NUCLEOTIDE SEQUENCE [LARGE SCALE GENOMIC DNA]</scope>
    <source>
        <strain evidence="10 11">cv. Gransden 2004</strain>
    </source>
</reference>
<dbReference type="EC" id="1.1.1.44" evidence="3"/>
<dbReference type="Gramene" id="Pp3c3_12010V3.1">
    <property type="protein sequence ID" value="Pp3c3_12010V3.1"/>
    <property type="gene ID" value="Pp3c3_12010"/>
</dbReference>
<dbReference type="GO" id="GO:0009051">
    <property type="term" value="P:pentose-phosphate shunt, oxidative branch"/>
    <property type="evidence" value="ECO:0000318"/>
    <property type="project" value="GO_Central"/>
</dbReference>
<dbReference type="EMBL" id="ABEU02000003">
    <property type="protein sequence ID" value="PNR57325.1"/>
    <property type="molecule type" value="Genomic_DNA"/>
</dbReference>
<evidence type="ECO:0000256" key="7">
    <source>
        <dbReference type="SAM" id="MobiDB-lite"/>
    </source>
</evidence>
<evidence type="ECO:0000256" key="3">
    <source>
        <dbReference type="ARBA" id="ARBA00013011"/>
    </source>
</evidence>
<dbReference type="PaxDb" id="3218-PP1S74_257V6.1"/>
<dbReference type="InterPro" id="IPR013328">
    <property type="entry name" value="6PGD_dom2"/>
</dbReference>
<evidence type="ECO:0000313" key="10">
    <source>
        <dbReference type="EnsemblPlants" id="Pp3c3_12010V3.1"/>
    </source>
</evidence>
<dbReference type="SMART" id="SM01350">
    <property type="entry name" value="6PGD"/>
    <property type="match status" value="1"/>
</dbReference>
<evidence type="ECO:0000313" key="9">
    <source>
        <dbReference type="EMBL" id="PNR57325.1"/>
    </source>
</evidence>
<accession>A0A2K1KU54</accession>
<dbReference type="GO" id="GO:0050661">
    <property type="term" value="F:NADP binding"/>
    <property type="evidence" value="ECO:0000318"/>
    <property type="project" value="GO_Central"/>
</dbReference>
<reference evidence="9 11" key="1">
    <citation type="journal article" date="2008" name="Science">
        <title>The Physcomitrella genome reveals evolutionary insights into the conquest of land by plants.</title>
        <authorList>
            <person name="Rensing S."/>
            <person name="Lang D."/>
            <person name="Zimmer A."/>
            <person name="Terry A."/>
            <person name="Salamov A."/>
            <person name="Shapiro H."/>
            <person name="Nishiyama T."/>
            <person name="Perroud P.-F."/>
            <person name="Lindquist E."/>
            <person name="Kamisugi Y."/>
            <person name="Tanahashi T."/>
            <person name="Sakakibara K."/>
            <person name="Fujita T."/>
            <person name="Oishi K."/>
            <person name="Shin-I T."/>
            <person name="Kuroki Y."/>
            <person name="Toyoda A."/>
            <person name="Suzuki Y."/>
            <person name="Hashimoto A."/>
            <person name="Yamaguchi K."/>
            <person name="Sugano A."/>
            <person name="Kohara Y."/>
            <person name="Fujiyama A."/>
            <person name="Anterola A."/>
            <person name="Aoki S."/>
            <person name="Ashton N."/>
            <person name="Barbazuk W.B."/>
            <person name="Barker E."/>
            <person name="Bennetzen J."/>
            <person name="Bezanilla M."/>
            <person name="Blankenship R."/>
            <person name="Cho S.H."/>
            <person name="Dutcher S."/>
            <person name="Estelle M."/>
            <person name="Fawcett J.A."/>
            <person name="Gundlach H."/>
            <person name="Hanada K."/>
            <person name="Heyl A."/>
            <person name="Hicks K.A."/>
            <person name="Hugh J."/>
            <person name="Lohr M."/>
            <person name="Mayer K."/>
            <person name="Melkozernov A."/>
            <person name="Murata T."/>
            <person name="Nelson D."/>
            <person name="Pils B."/>
            <person name="Prigge M."/>
            <person name="Reiss B."/>
            <person name="Renner T."/>
            <person name="Rombauts S."/>
            <person name="Rushton P."/>
            <person name="Sanderfoot A."/>
            <person name="Schween G."/>
            <person name="Shiu S.-H."/>
            <person name="Stueber K."/>
            <person name="Theodoulou F.L."/>
            <person name="Tu H."/>
            <person name="Van de Peer Y."/>
            <person name="Verrier P.J."/>
            <person name="Waters E."/>
            <person name="Wood A."/>
            <person name="Yang L."/>
            <person name="Cove D."/>
            <person name="Cuming A."/>
            <person name="Hasebe M."/>
            <person name="Lucas S."/>
            <person name="Mishler D.B."/>
            <person name="Reski R."/>
            <person name="Grigoriev I."/>
            <person name="Quatrano R.S."/>
            <person name="Boore J.L."/>
        </authorList>
    </citation>
    <scope>NUCLEOTIDE SEQUENCE [LARGE SCALE GENOMIC DNA]</scope>
    <source>
        <strain evidence="10 11">cv. Gransden 2004</strain>
    </source>
</reference>
<dbReference type="GO" id="GO:0019521">
    <property type="term" value="P:D-gluconate metabolic process"/>
    <property type="evidence" value="ECO:0007669"/>
    <property type="project" value="UniProtKB-KW"/>
</dbReference>
<dbReference type="Pfam" id="PF00393">
    <property type="entry name" value="6PGD"/>
    <property type="match status" value="2"/>
</dbReference>
<evidence type="ECO:0000256" key="4">
    <source>
        <dbReference type="ARBA" id="ARBA00023002"/>
    </source>
</evidence>
<dbReference type="InParanoid" id="A0A2K1KU54"/>
<name>A0A2K1KU54_PHYPA</name>
<keyword evidence="6" id="KW-0570">Pentose shunt</keyword>
<dbReference type="UniPathway" id="UPA00115">
    <property type="reaction ID" value="UER00410"/>
</dbReference>
<dbReference type="Proteomes" id="UP000006727">
    <property type="component" value="Chromosome 3"/>
</dbReference>
<dbReference type="EnsemblPlants" id="Pp3c3_12010V3.1">
    <property type="protein sequence ID" value="Pp3c3_12010V3.1"/>
    <property type="gene ID" value="Pp3c3_12010"/>
</dbReference>
<proteinExistence type="inferred from homology"/>
<dbReference type="InterPro" id="IPR008927">
    <property type="entry name" value="6-PGluconate_DH-like_C_sf"/>
</dbReference>
<dbReference type="SUPFAM" id="SSF48179">
    <property type="entry name" value="6-phosphogluconate dehydrogenase C-terminal domain-like"/>
    <property type="match status" value="1"/>
</dbReference>
<comment type="pathway">
    <text evidence="1">Carbohydrate degradation; pentose phosphate pathway; D-ribulose 5-phosphate from D-glucose 6-phosphate (oxidative stage): step 3/3.</text>
</comment>
<dbReference type="STRING" id="3218.A0A2K1KU54"/>
<protein>
    <recommendedName>
        <fullName evidence="3">phosphogluconate dehydrogenase (NADP(+)-dependent, decarboxylating)</fullName>
        <ecNumber evidence="3">1.1.1.44</ecNumber>
    </recommendedName>
</protein>
<keyword evidence="11" id="KW-1185">Reference proteome</keyword>
<dbReference type="Gene3D" id="1.10.1040.10">
    <property type="entry name" value="N-(1-d-carboxylethyl)-l-norvaline Dehydrogenase, domain 2"/>
    <property type="match status" value="3"/>
</dbReference>
<dbReference type="InterPro" id="IPR006183">
    <property type="entry name" value="Pgluconate_DH"/>
</dbReference>
<organism evidence="9">
    <name type="scientific">Physcomitrium patens</name>
    <name type="common">Spreading-leaved earth moss</name>
    <name type="synonym">Physcomitrella patens</name>
    <dbReference type="NCBI Taxonomy" id="3218"/>
    <lineage>
        <taxon>Eukaryota</taxon>
        <taxon>Viridiplantae</taxon>
        <taxon>Streptophyta</taxon>
        <taxon>Embryophyta</taxon>
        <taxon>Bryophyta</taxon>
        <taxon>Bryophytina</taxon>
        <taxon>Bryopsida</taxon>
        <taxon>Funariidae</taxon>
        <taxon>Funariales</taxon>
        <taxon>Funariaceae</taxon>
        <taxon>Physcomitrium</taxon>
    </lineage>
</organism>
<dbReference type="AlphaFoldDB" id="A0A2K1KU54"/>
<evidence type="ECO:0000256" key="5">
    <source>
        <dbReference type="ARBA" id="ARBA00023064"/>
    </source>
</evidence>
<evidence type="ECO:0000259" key="8">
    <source>
        <dbReference type="SMART" id="SM01350"/>
    </source>
</evidence>
<dbReference type="GO" id="GO:0005829">
    <property type="term" value="C:cytosol"/>
    <property type="evidence" value="ECO:0000318"/>
    <property type="project" value="GO_Central"/>
</dbReference>
<evidence type="ECO:0000256" key="1">
    <source>
        <dbReference type="ARBA" id="ARBA00004874"/>
    </source>
</evidence>
<evidence type="ECO:0000256" key="2">
    <source>
        <dbReference type="ARBA" id="ARBA00008419"/>
    </source>
</evidence>
<evidence type="ECO:0000313" key="11">
    <source>
        <dbReference type="Proteomes" id="UP000006727"/>
    </source>
</evidence>
<gene>
    <name evidence="9" type="ORF">PHYPA_004319</name>
</gene>
<sequence>MASGALSSIGLHGEAGSDGPQSATQRCGETTLPISVYCPSQSKVNETVARVGRDYAPLGIHGLAGPCVTCVGPRVAGHITRMVHNGFEYSDMEVIVKAYDMLKSIEGLPNLELHEHLIDNVRKALYASKICGYAQGMNLIRAKNAKLASMLTDPEFAKEMGERQGAWRNILCLVIEVRVNTPGMSASLGYFDTYRQSWLSANLLTRFSDCIDSYTYEREVM</sequence>
<dbReference type="PANTHER" id="PTHR11811">
    <property type="entry name" value="6-PHOSPHOGLUCONATE DEHYDROGENASE"/>
    <property type="match status" value="1"/>
</dbReference>
<feature type="region of interest" description="Disordered" evidence="7">
    <location>
        <begin position="1"/>
        <end position="26"/>
    </location>
</feature>
<keyword evidence="5" id="KW-0311">Gluconate utilization</keyword>
<keyword evidence="4" id="KW-0560">Oxidoreductase</keyword>
<dbReference type="InterPro" id="IPR006114">
    <property type="entry name" value="6PGDH_C"/>
</dbReference>
<dbReference type="GO" id="GO:0004616">
    <property type="term" value="F:phosphogluconate dehydrogenase (decarboxylating) activity"/>
    <property type="evidence" value="ECO:0007669"/>
    <property type="project" value="UniProtKB-EC"/>
</dbReference>
<feature type="domain" description="6-phosphogluconate dehydrogenase C-terminal" evidence="8">
    <location>
        <begin position="77"/>
        <end position="209"/>
    </location>
</feature>
<reference evidence="10" key="3">
    <citation type="submission" date="2020-12" db="UniProtKB">
        <authorList>
            <consortium name="EnsemblPlants"/>
        </authorList>
    </citation>
    <scope>IDENTIFICATION</scope>
</reference>